<dbReference type="InterPro" id="IPR008928">
    <property type="entry name" value="6-hairpin_glycosidase_sf"/>
</dbReference>
<protein>
    <submittedName>
        <fullName evidence="2">Uncharacterized protein</fullName>
    </submittedName>
</protein>
<dbReference type="AlphaFoldDB" id="A0A9P3USM6"/>
<dbReference type="EMBL" id="BRPK01000012">
    <property type="protein sequence ID" value="GLB42655.1"/>
    <property type="molecule type" value="Genomic_DNA"/>
</dbReference>
<comment type="caution">
    <text evidence="2">The sequence shown here is derived from an EMBL/GenBank/DDBJ whole genome shotgun (WGS) entry which is preliminary data.</text>
</comment>
<proteinExistence type="predicted"/>
<dbReference type="Proteomes" id="UP001063166">
    <property type="component" value="Unassembled WGS sequence"/>
</dbReference>
<dbReference type="GO" id="GO:0005975">
    <property type="term" value="P:carbohydrate metabolic process"/>
    <property type="evidence" value="ECO:0007669"/>
    <property type="project" value="InterPro"/>
</dbReference>
<organism evidence="2 3">
    <name type="scientific">Lyophyllum shimeji</name>
    <name type="common">Hon-shimeji</name>
    <name type="synonym">Tricholoma shimeji</name>
    <dbReference type="NCBI Taxonomy" id="47721"/>
    <lineage>
        <taxon>Eukaryota</taxon>
        <taxon>Fungi</taxon>
        <taxon>Dikarya</taxon>
        <taxon>Basidiomycota</taxon>
        <taxon>Agaricomycotina</taxon>
        <taxon>Agaricomycetes</taxon>
        <taxon>Agaricomycetidae</taxon>
        <taxon>Agaricales</taxon>
        <taxon>Tricholomatineae</taxon>
        <taxon>Lyophyllaceae</taxon>
        <taxon>Lyophyllum</taxon>
    </lineage>
</organism>
<keyword evidence="1" id="KW-0732">Signal</keyword>
<evidence type="ECO:0000313" key="3">
    <source>
        <dbReference type="Proteomes" id="UP001063166"/>
    </source>
</evidence>
<sequence>MWTLQFRHGLALLALTFYVPLIRVMSTCTCKPEPNFAHPKGVELSEFRDALDHIYRFESALESEQTAQQWKPAPLEEGHNGRYLWTDAFGVCDFLTLHGLTGETKFLTCAHNLIETVHGVLGKTRDGRLRLPGATDDNPLGGGLRIGKLAESGADGDGQYHHYLTVWMFALNRYSVAAKDPKYNSLAIQCAKAIHPKFVVARDTARPRMYWKMAMDLSRPLVSTQGNRDPFDGYTVFSILDEHKQPGEEGLEYEMEVYKKMMNFLWSSYHSSDSLGLGMTLWTAAWKGDEEWARFMKDRAVEGLRELEMGLEFDNDTRRRLAFREFGAVMGVKCHDEFAGQEYWWSRVINKVLSTWRREEVVPVPKQPSRMKPTLVPITNAMYSAALIPGAFRKGWVEDHMKK</sequence>
<feature type="signal peptide" evidence="1">
    <location>
        <begin position="1"/>
        <end position="26"/>
    </location>
</feature>
<evidence type="ECO:0000256" key="1">
    <source>
        <dbReference type="SAM" id="SignalP"/>
    </source>
</evidence>
<accession>A0A9P3USM6</accession>
<name>A0A9P3USM6_LYOSH</name>
<gene>
    <name evidence="2" type="ORF">LshimejAT787_1201040</name>
</gene>
<reference evidence="2" key="1">
    <citation type="submission" date="2022-07" db="EMBL/GenBank/DDBJ databases">
        <title>The genome of Lyophyllum shimeji provides insight into the initial evolution of ectomycorrhizal fungal genome.</title>
        <authorList>
            <person name="Kobayashi Y."/>
            <person name="Shibata T."/>
            <person name="Hirakawa H."/>
            <person name="Shigenobu S."/>
            <person name="Nishiyama T."/>
            <person name="Yamada A."/>
            <person name="Hasebe M."/>
            <person name="Kawaguchi M."/>
        </authorList>
    </citation>
    <scope>NUCLEOTIDE SEQUENCE</scope>
    <source>
        <strain evidence="2">AT787</strain>
    </source>
</reference>
<keyword evidence="3" id="KW-1185">Reference proteome</keyword>
<dbReference type="SUPFAM" id="SSF48208">
    <property type="entry name" value="Six-hairpin glycosidases"/>
    <property type="match status" value="1"/>
</dbReference>
<feature type="chain" id="PRO_5040441062" evidence="1">
    <location>
        <begin position="27"/>
        <end position="403"/>
    </location>
</feature>
<evidence type="ECO:0000313" key="2">
    <source>
        <dbReference type="EMBL" id="GLB42655.1"/>
    </source>
</evidence>
<dbReference type="OrthoDB" id="302966at2759"/>